<evidence type="ECO:0000313" key="2">
    <source>
        <dbReference type="EMBL" id="KTB40823.1"/>
    </source>
</evidence>
<dbReference type="Proteomes" id="UP000054988">
    <property type="component" value="Unassembled WGS sequence"/>
</dbReference>
<comment type="caution">
    <text evidence="2">The sequence shown here is derived from an EMBL/GenBank/DDBJ whole genome shotgun (WGS) entry which is preliminary data.</text>
</comment>
<dbReference type="AlphaFoldDB" id="A0A0W0FWU5"/>
<feature type="transmembrane region" description="Helical" evidence="1">
    <location>
        <begin position="67"/>
        <end position="87"/>
    </location>
</feature>
<evidence type="ECO:0000313" key="3">
    <source>
        <dbReference type="Proteomes" id="UP000054988"/>
    </source>
</evidence>
<proteinExistence type="predicted"/>
<keyword evidence="1" id="KW-0812">Transmembrane</keyword>
<name>A0A0W0FWU5_MONRR</name>
<keyword evidence="1" id="KW-0472">Membrane</keyword>
<reference evidence="2 3" key="1">
    <citation type="submission" date="2015-12" db="EMBL/GenBank/DDBJ databases">
        <title>Draft genome sequence of Moniliophthora roreri, the causal agent of frosty pod rot of cacao.</title>
        <authorList>
            <person name="Aime M.C."/>
            <person name="Diaz-Valderrama J.R."/>
            <person name="Kijpornyongpan T."/>
            <person name="Phillips-Mora W."/>
        </authorList>
    </citation>
    <scope>NUCLEOTIDE SEQUENCE [LARGE SCALE GENOMIC DNA]</scope>
    <source>
        <strain evidence="2 3">MCA 2952</strain>
    </source>
</reference>
<sequence>MPSPSPLSATVVYFAPISLNFTLANRHARSINELATVASCELPPAPSSRPVNAADSILQAPTQSNPISVALIVSFLAGIFIFGVFWLELGIMASSRNQASGSGKVQPLEEQLFNLPARDLSENVVAVPIYKLKKHELQEELVKFSNSPELWALFRPGAQRPHKGLHSPKPGSQKAKKVKGYLKCQQEMFPGNLTRVHIGTTSSDYNPDILALADKLPQLCPFYYKPRPLKKEPEQNATVANEQILQGLGTVQKTVNLIASCIVAANPNVLASIQAQAPADVTPDPNILRTAHSTTQLPPPPPSTVYSLLPLLPSMDVDVDIGLPGLLRSSPPQTIPFLPIPAPTPLEVPNNAVSNTMPPAVSTNPSAPTFMKTQTKKLQLAHDWVLIYM</sequence>
<organism evidence="2 3">
    <name type="scientific">Moniliophthora roreri</name>
    <name type="common">Frosty pod rot fungus</name>
    <name type="synonym">Monilia roreri</name>
    <dbReference type="NCBI Taxonomy" id="221103"/>
    <lineage>
        <taxon>Eukaryota</taxon>
        <taxon>Fungi</taxon>
        <taxon>Dikarya</taxon>
        <taxon>Basidiomycota</taxon>
        <taxon>Agaricomycotina</taxon>
        <taxon>Agaricomycetes</taxon>
        <taxon>Agaricomycetidae</taxon>
        <taxon>Agaricales</taxon>
        <taxon>Marasmiineae</taxon>
        <taxon>Marasmiaceae</taxon>
        <taxon>Moniliophthora</taxon>
    </lineage>
</organism>
<gene>
    <name evidence="2" type="ORF">WG66_6599</name>
</gene>
<evidence type="ECO:0000256" key="1">
    <source>
        <dbReference type="SAM" id="Phobius"/>
    </source>
</evidence>
<protein>
    <submittedName>
        <fullName evidence="2">Uncharacterized protein</fullName>
    </submittedName>
</protein>
<dbReference type="EMBL" id="LATX01001546">
    <property type="protein sequence ID" value="KTB40823.1"/>
    <property type="molecule type" value="Genomic_DNA"/>
</dbReference>
<accession>A0A0W0FWU5</accession>
<keyword evidence="1" id="KW-1133">Transmembrane helix</keyword>